<evidence type="ECO:0000313" key="2">
    <source>
        <dbReference type="Proteomes" id="UP000235023"/>
    </source>
</evidence>
<keyword evidence="2" id="KW-1185">Reference proteome</keyword>
<proteinExistence type="predicted"/>
<accession>A0A2J5I3U6</accession>
<reference evidence="2" key="1">
    <citation type="submission" date="2017-12" db="EMBL/GenBank/DDBJ databases">
        <authorList>
            <consortium name="DOE Joint Genome Institute"/>
            <person name="Mondo S.J."/>
            <person name="Kjaerbolling I."/>
            <person name="Vesth T.C."/>
            <person name="Frisvad J.C."/>
            <person name="Nybo J.L."/>
            <person name="Theobald S."/>
            <person name="Kuo A."/>
            <person name="Bowyer P."/>
            <person name="Matsuda Y."/>
            <person name="Lyhne E.K."/>
            <person name="Kogle M.E."/>
            <person name="Clum A."/>
            <person name="Lipzen A."/>
            <person name="Salamov A."/>
            <person name="Ngan C.Y."/>
            <person name="Daum C."/>
            <person name="Chiniquy J."/>
            <person name="Barry K."/>
            <person name="LaButti K."/>
            <person name="Haridas S."/>
            <person name="Simmons B.A."/>
            <person name="Magnuson J.K."/>
            <person name="Mortensen U.H."/>
            <person name="Larsen T.O."/>
            <person name="Grigoriev I.V."/>
            <person name="Baker S.E."/>
            <person name="Andersen M.R."/>
            <person name="Nordberg H.P."/>
            <person name="Cantor M.N."/>
            <person name="Hua S.X."/>
        </authorList>
    </citation>
    <scope>NUCLEOTIDE SEQUENCE [LARGE SCALE GENOMIC DNA]</scope>
    <source>
        <strain evidence="2">IBT 19404</strain>
    </source>
</reference>
<dbReference type="Proteomes" id="UP000235023">
    <property type="component" value="Unassembled WGS sequence"/>
</dbReference>
<gene>
    <name evidence="1" type="ORF">BDW42DRAFT_162204</name>
</gene>
<dbReference type="AlphaFoldDB" id="A0A2J5I3U6"/>
<organism evidence="1 2">
    <name type="scientific">Aspergillus taichungensis</name>
    <dbReference type="NCBI Taxonomy" id="482145"/>
    <lineage>
        <taxon>Eukaryota</taxon>
        <taxon>Fungi</taxon>
        <taxon>Dikarya</taxon>
        <taxon>Ascomycota</taxon>
        <taxon>Pezizomycotina</taxon>
        <taxon>Eurotiomycetes</taxon>
        <taxon>Eurotiomycetidae</taxon>
        <taxon>Eurotiales</taxon>
        <taxon>Aspergillaceae</taxon>
        <taxon>Aspergillus</taxon>
        <taxon>Aspergillus subgen. Circumdati</taxon>
    </lineage>
</organism>
<name>A0A2J5I3U6_9EURO</name>
<sequence length="134" mass="14992">MWSAMRMCTRWTVYSASPRHLSTVLFVTCLAARGVSVSHRWNRGSRSPVSVSVCSSVLVLNAWASREGSIDGNRYRGQSMPLSDDNNHQRANQKKDIVCSDDDHSRAFHCLMTNRPTLVILRIGRDSPVEIGMA</sequence>
<dbReference type="EMBL" id="KZ559510">
    <property type="protein sequence ID" value="PLN84552.1"/>
    <property type="molecule type" value="Genomic_DNA"/>
</dbReference>
<evidence type="ECO:0000313" key="1">
    <source>
        <dbReference type="EMBL" id="PLN84552.1"/>
    </source>
</evidence>
<protein>
    <submittedName>
        <fullName evidence="1">Uncharacterized protein</fullName>
    </submittedName>
</protein>